<reference evidence="1 2" key="1">
    <citation type="submission" date="2023-07" db="EMBL/GenBank/DDBJ databases">
        <title>Genomic Encyclopedia of Type Strains, Phase IV (KMG-IV): sequencing the most valuable type-strain genomes for metagenomic binning, comparative biology and taxonomic classification.</title>
        <authorList>
            <person name="Goeker M."/>
        </authorList>
    </citation>
    <scope>NUCLEOTIDE SEQUENCE [LARGE SCALE GENOMIC DNA]</scope>
    <source>
        <strain evidence="1 2">DSM 23948</strain>
    </source>
</reference>
<dbReference type="InterPro" id="IPR052913">
    <property type="entry name" value="Glycopeptide_resist_protein"/>
</dbReference>
<dbReference type="EMBL" id="JAUSTU010000014">
    <property type="protein sequence ID" value="MDQ0156647.1"/>
    <property type="molecule type" value="Genomic_DNA"/>
</dbReference>
<dbReference type="PANTHER" id="PTHR35788:SF1">
    <property type="entry name" value="EXPORTED PROTEIN"/>
    <property type="match status" value="1"/>
</dbReference>
<accession>A0ABT9V6U8</accession>
<dbReference type="InterPro" id="IPR007391">
    <property type="entry name" value="Vancomycin_resist_VanW"/>
</dbReference>
<evidence type="ECO:0000313" key="2">
    <source>
        <dbReference type="Proteomes" id="UP001231362"/>
    </source>
</evidence>
<organism evidence="1 2">
    <name type="scientific">Anoxybacillus andreesenii</name>
    <dbReference type="NCBI Taxonomy" id="1325932"/>
    <lineage>
        <taxon>Bacteria</taxon>
        <taxon>Bacillati</taxon>
        <taxon>Bacillota</taxon>
        <taxon>Bacilli</taxon>
        <taxon>Bacillales</taxon>
        <taxon>Anoxybacillaceae</taxon>
        <taxon>Anoxybacillus</taxon>
    </lineage>
</organism>
<gene>
    <name evidence="1" type="ORF">J2S07_002968</name>
</gene>
<proteinExistence type="predicted"/>
<dbReference type="Proteomes" id="UP001231362">
    <property type="component" value="Unassembled WGS sequence"/>
</dbReference>
<protein>
    <submittedName>
        <fullName evidence="1">Vancomycin resistance protein YoaR</fullName>
    </submittedName>
</protein>
<dbReference type="Pfam" id="PF04294">
    <property type="entry name" value="VanW"/>
    <property type="match status" value="1"/>
</dbReference>
<name>A0ABT9V6U8_9BACL</name>
<dbReference type="PANTHER" id="PTHR35788">
    <property type="entry name" value="EXPORTED PROTEIN-RELATED"/>
    <property type="match status" value="1"/>
</dbReference>
<evidence type="ECO:0000313" key="1">
    <source>
        <dbReference type="EMBL" id="MDQ0156647.1"/>
    </source>
</evidence>
<comment type="caution">
    <text evidence="1">The sequence shown here is derived from an EMBL/GenBank/DDBJ whole genome shotgun (WGS) entry which is preliminary data.</text>
</comment>
<sequence length="291" mass="32881">MSWILGLLLLVIQNQMLQPFTLFENNETLSVVNREDFILGVPGVKLLNMERLEEFTTQVDIQVKKAPVDATIDPAGRIIPEKVGYMLNKPILKEKFSRYFYENGPATVEVPKNIIYPKIDSELLSHIRTNRIGQYITYFNASHKSRSHNIALATAAINNRVLFPGEVFSFNEVVGKRTQERGYMKAPEIVKGEFTEGVGGGICQVSSTLFNAVDRSGMTILERYSHSRKVPYVPPGRDATVSWYGPDFTFKNEYNQPILIRARAFNGKVVVFVYSSDSINNEPRNVPGILQ</sequence>
<keyword evidence="2" id="KW-1185">Reference proteome</keyword>